<dbReference type="SFLD" id="SFLDG01129">
    <property type="entry name" value="C1.5:_HAD__Beta-PGM__Phosphata"/>
    <property type="match status" value="1"/>
</dbReference>
<dbReference type="SUPFAM" id="SSF56784">
    <property type="entry name" value="HAD-like"/>
    <property type="match status" value="1"/>
</dbReference>
<name>A0A5C5U1F9_9GAMM</name>
<protein>
    <submittedName>
        <fullName evidence="1">HAD family phosphatase</fullName>
    </submittedName>
</protein>
<dbReference type="Pfam" id="PF00702">
    <property type="entry name" value="Hydrolase"/>
    <property type="match status" value="1"/>
</dbReference>
<dbReference type="SFLD" id="SFLDS00003">
    <property type="entry name" value="Haloacid_Dehalogenase"/>
    <property type="match status" value="1"/>
</dbReference>
<dbReference type="InterPro" id="IPR023198">
    <property type="entry name" value="PGP-like_dom2"/>
</dbReference>
<dbReference type="InterPro" id="IPR023214">
    <property type="entry name" value="HAD_sf"/>
</dbReference>
<dbReference type="PANTHER" id="PTHR18901:SF38">
    <property type="entry name" value="PSEUDOURIDINE-5'-PHOSPHATASE"/>
    <property type="match status" value="1"/>
</dbReference>
<dbReference type="NCBIfam" id="TIGR01509">
    <property type="entry name" value="HAD-SF-IA-v3"/>
    <property type="match status" value="1"/>
</dbReference>
<reference evidence="1 2" key="1">
    <citation type="submission" date="2019-07" db="EMBL/GenBank/DDBJ databases">
        <title>Luteimonas sp. YD-1 nov., isolated from acidic soil.</title>
        <authorList>
            <person name="Zhou J."/>
        </authorList>
    </citation>
    <scope>NUCLEOTIDE SEQUENCE [LARGE SCALE GENOMIC DNA]</scope>
    <source>
        <strain evidence="1 2">YD-1</strain>
    </source>
</reference>
<dbReference type="Gene3D" id="1.10.150.240">
    <property type="entry name" value="Putative phosphatase, domain 2"/>
    <property type="match status" value="1"/>
</dbReference>
<evidence type="ECO:0000313" key="2">
    <source>
        <dbReference type="Proteomes" id="UP000315949"/>
    </source>
</evidence>
<dbReference type="CDD" id="cd07505">
    <property type="entry name" value="HAD_BPGM-like"/>
    <property type="match status" value="1"/>
</dbReference>
<sequence>MSAVAPLPFAPAAVVFDMDGLMLDSERAITDCMVRAAEETGHALPPSLWLELIGSAEDACRERLAGLLGAGPADALLARADALYETVVDAGVPHRPGIVPLLDWLERHALPRAVATSTRRPLALRKLRRAGLLERFHAVCTSSDVARPKPAPDVYLLAARRLGVAPARCLVLEDSPTGVRAALAAGMLPVQVPDLLAPDEEVRALGHRIVASLDEVRGLLEAVVAERRGDGACARD</sequence>
<dbReference type="InterPro" id="IPR006439">
    <property type="entry name" value="HAD-SF_hydro_IA"/>
</dbReference>
<dbReference type="PRINTS" id="PR00413">
    <property type="entry name" value="HADHALOGNASE"/>
</dbReference>
<accession>A0A5C5U1F9</accession>
<organism evidence="1 2">
    <name type="scientific">Luteimonas wenzhouensis</name>
    <dbReference type="NCBI Taxonomy" id="2599615"/>
    <lineage>
        <taxon>Bacteria</taxon>
        <taxon>Pseudomonadati</taxon>
        <taxon>Pseudomonadota</taxon>
        <taxon>Gammaproteobacteria</taxon>
        <taxon>Lysobacterales</taxon>
        <taxon>Lysobacteraceae</taxon>
        <taxon>Luteimonas</taxon>
    </lineage>
</organism>
<dbReference type="RefSeq" id="WP_146312057.1">
    <property type="nucleotide sequence ID" value="NZ_VOHE01000003.1"/>
</dbReference>
<evidence type="ECO:0000313" key="1">
    <source>
        <dbReference type="EMBL" id="TWT19549.1"/>
    </source>
</evidence>
<dbReference type="InterPro" id="IPR036412">
    <property type="entry name" value="HAD-like_sf"/>
</dbReference>
<dbReference type="Proteomes" id="UP000315949">
    <property type="component" value="Unassembled WGS sequence"/>
</dbReference>
<dbReference type="OrthoDB" id="9800058at2"/>
<dbReference type="Gene3D" id="3.40.50.1000">
    <property type="entry name" value="HAD superfamily/HAD-like"/>
    <property type="match status" value="1"/>
</dbReference>
<dbReference type="AlphaFoldDB" id="A0A5C5U1F9"/>
<proteinExistence type="predicted"/>
<gene>
    <name evidence="1" type="ORF">FQY79_06785</name>
</gene>
<dbReference type="PANTHER" id="PTHR18901">
    <property type="entry name" value="2-DEOXYGLUCOSE-6-PHOSPHATE PHOSPHATASE 2"/>
    <property type="match status" value="1"/>
</dbReference>
<comment type="caution">
    <text evidence="1">The sequence shown here is derived from an EMBL/GenBank/DDBJ whole genome shotgun (WGS) entry which is preliminary data.</text>
</comment>
<dbReference type="EMBL" id="VOHE01000003">
    <property type="protein sequence ID" value="TWT19549.1"/>
    <property type="molecule type" value="Genomic_DNA"/>
</dbReference>
<keyword evidence="2" id="KW-1185">Reference proteome</keyword>